<protein>
    <submittedName>
        <fullName evidence="2">Uncharacterized protein</fullName>
    </submittedName>
</protein>
<organism evidence="2 4">
    <name type="scientific">Chryseobacterium contaminans</name>
    <dbReference type="NCBI Taxonomy" id="1423959"/>
    <lineage>
        <taxon>Bacteria</taxon>
        <taxon>Pseudomonadati</taxon>
        <taxon>Bacteroidota</taxon>
        <taxon>Flavobacteriia</taxon>
        <taxon>Flavobacteriales</taxon>
        <taxon>Weeksellaceae</taxon>
        <taxon>Chryseobacterium group</taxon>
        <taxon>Chryseobacterium</taxon>
    </lineage>
</organism>
<dbReference type="Proteomes" id="UP000184069">
    <property type="component" value="Unassembled WGS sequence"/>
</dbReference>
<dbReference type="Proteomes" id="UP000093508">
    <property type="component" value="Unassembled WGS sequence"/>
</dbReference>
<proteinExistence type="predicted"/>
<evidence type="ECO:0000313" key="4">
    <source>
        <dbReference type="Proteomes" id="UP000184069"/>
    </source>
</evidence>
<evidence type="ECO:0000313" key="3">
    <source>
        <dbReference type="Proteomes" id="UP000093508"/>
    </source>
</evidence>
<sequence>MNAVLAINRGAPVRIKGTSPQINGANYEIIPVSYNIKGELLTFTFNGHLYINIDLIQYDVRDRGKGGLIFGYCKQSAYNTYRNSISEYRLKDFLKLENWFTDFQSAQIGDIFKIEKVEFSRSFTNNYTKYFIHTKYEFRITNLNIKFSNTEEYPVENPDQSSPNYCKKILVDQDQINSYSTKDEGNFFTKNFKNKIANINISEESKQVLYEGITKICFRIDRIFQDVLDTLAIRKLQDILNFIKNGIPVGTSVSEAIKSNNTLLSSTTDKTIAQLLVDWGYRSYADTKELTLDFSEDKFYGGLYKPFDTYYNALVNLYNNLYQKNETQLFGAPNTDPGTWTPAVWTEQNNIRFQYLNFILPKEVLILLSAAERVKIIELYISKNELPTEAEDIVLRIIYSFSLVSTDGQFFLDFLLQTVDGYTKTNFERLFDLFDDKDIQQVSPVVGFFANERTNRRNFVYGVYRLWQKSNYNFNFIDGVVPDQWGLNPNSYFYTTNGKKYFEGNANKIKNIALEFGTIWQGDAIGNDDTKTIASIEKKYTKPKIQSTDVVCSWQFINVEKTLNSNNEVKDTQAHVDFANIFPTELKFHLFQPITLVGYKTDEELEPTFPKRQYVPAFLWYYSEEFNRLKDFHAELSFAIDVGIEVGLFFLTGGVTALAELRYLRYATEIAKAIKAGTGSAHYTVLVLKGLSGAAQTVTLTSAICERYYDLLVKLKDPNNHYTEDEKRNYEYLHKIFLNLTLISAGVTGALEYGVGKYARKVLAADNTFLNGLDSEIRNMVGQIAGYDTAALNAFKQQKLTGLSKISAKFETGSLWSIIKQKKFYEDFKSLSNADLLRLNDDVALANWEKLLTNNIADRLILDITTNTSEVNRIVKYYEQYRIRIRLSDWSTSERWKFLRKVKDDDTVFNTYRQDWELLDDWNILYKEANTTTSFMNLEANIQLNLLIKHRNNLQAFKKNPELIDHWKLFHTELNTQAKFDSLSASEQIIFLTEHGGNFVRFKKDPNFINSWLEINNHILRKQIDYLEAYSYVSDIHVIDKLAQIKSINGKWVGGHLGSELFDSSNDIYAILDPGTIPLSTPRGSRIYKQVRTTSITMTDGITSKRKDGWHTWIEGISRQEFKEDVAFAYLNKINYLEEISPKGETYLRYVSKFQDGTPVKLVIIEPHWIDEYDDIFSHHLSAILIEP</sequence>
<reference evidence="2 4" key="2">
    <citation type="submission" date="2016-11" db="EMBL/GenBank/DDBJ databases">
        <authorList>
            <person name="Jaros S."/>
            <person name="Januszkiewicz K."/>
            <person name="Wedrychowicz H."/>
        </authorList>
    </citation>
    <scope>NUCLEOTIDE SEQUENCE [LARGE SCALE GENOMIC DNA]</scope>
    <source>
        <strain evidence="2 4">DSM 27621</strain>
    </source>
</reference>
<dbReference type="EMBL" id="MAYF01000002">
    <property type="protein sequence ID" value="OCA80499.1"/>
    <property type="molecule type" value="Genomic_DNA"/>
</dbReference>
<name>A0A1M7A134_9FLAO</name>
<evidence type="ECO:0000313" key="1">
    <source>
        <dbReference type="EMBL" id="OCA80499.1"/>
    </source>
</evidence>
<dbReference type="STRING" id="1423959.SAMN05444407_103445"/>
<keyword evidence="3" id="KW-1185">Reference proteome</keyword>
<evidence type="ECO:0000313" key="2">
    <source>
        <dbReference type="EMBL" id="SHL36424.1"/>
    </source>
</evidence>
<dbReference type="OrthoDB" id="766911at2"/>
<gene>
    <name evidence="1" type="ORF">BBH99_04015</name>
    <name evidence="2" type="ORF">SAMN05444407_103445</name>
</gene>
<dbReference type="EMBL" id="FRBM01000003">
    <property type="protein sequence ID" value="SHL36424.1"/>
    <property type="molecule type" value="Genomic_DNA"/>
</dbReference>
<reference evidence="1 3" key="1">
    <citation type="submission" date="2016-07" db="EMBL/GenBank/DDBJ databases">
        <authorList>
            <person name="Jeong J.-J."/>
            <person name="Kim D.W."/>
            <person name="Sang M.K."/>
            <person name="Choi I.-G."/>
            <person name="Kim K.D."/>
        </authorList>
    </citation>
    <scope>NUCLEOTIDE SEQUENCE [LARGE SCALE GENOMIC DNA]</scope>
    <source>
        <strain evidence="1 3">C-26</strain>
    </source>
</reference>
<dbReference type="AlphaFoldDB" id="A0A1M7A134"/>
<dbReference type="RefSeq" id="WP_066690687.1">
    <property type="nucleotide sequence ID" value="NZ_FRBM01000003.1"/>
</dbReference>
<accession>A0A1M7A134</accession>